<dbReference type="RefSeq" id="WP_154075582.1">
    <property type="nucleotide sequence ID" value="NZ_CP045929.1"/>
</dbReference>
<evidence type="ECO:0000313" key="3">
    <source>
        <dbReference type="Proteomes" id="UP000371041"/>
    </source>
</evidence>
<gene>
    <name evidence="2" type="ORF">GIY23_05015</name>
</gene>
<protein>
    <recommendedName>
        <fullName evidence="1">SseB protein N-terminal domain-containing protein</fullName>
    </recommendedName>
</protein>
<dbReference type="Proteomes" id="UP000371041">
    <property type="component" value="Chromosome"/>
</dbReference>
<proteinExistence type="predicted"/>
<sequence>MVVPPAQPGEDHVVAPAVLGAPQTEVFVPSERASTGDQQVRFELRYTSEGAFALLTYTSLERLVEGCGEAQPWVSVADTDVMTLAEQTGAQVVLQDVPLPDDDMKTTQET</sequence>
<dbReference type="Pfam" id="PF07179">
    <property type="entry name" value="SseB"/>
    <property type="match status" value="1"/>
</dbReference>
<keyword evidence="3" id="KW-1185">Reference proteome</keyword>
<dbReference type="AlphaFoldDB" id="A0A5Q3Q574"/>
<accession>A0A5Q3Q574</accession>
<name>A0A5Q3Q574_9PSEU</name>
<dbReference type="KEGG" id="sace:GIY23_05015"/>
<feature type="domain" description="SseB protein N-terminal" evidence="1">
    <location>
        <begin position="23"/>
        <end position="93"/>
    </location>
</feature>
<dbReference type="NCBIfam" id="NF042914">
    <property type="entry name" value="SAV915_dom"/>
    <property type="match status" value="1"/>
</dbReference>
<evidence type="ECO:0000259" key="1">
    <source>
        <dbReference type="Pfam" id="PF07179"/>
    </source>
</evidence>
<organism evidence="2 3">
    <name type="scientific">Allosaccharopolyspora coralli</name>
    <dbReference type="NCBI Taxonomy" id="2665642"/>
    <lineage>
        <taxon>Bacteria</taxon>
        <taxon>Bacillati</taxon>
        <taxon>Actinomycetota</taxon>
        <taxon>Actinomycetes</taxon>
        <taxon>Pseudonocardiales</taxon>
        <taxon>Pseudonocardiaceae</taxon>
        <taxon>Allosaccharopolyspora</taxon>
    </lineage>
</organism>
<dbReference type="InterPro" id="IPR049975">
    <property type="entry name" value="SAV_915-like_dom"/>
</dbReference>
<reference evidence="3" key="1">
    <citation type="submission" date="2019-11" db="EMBL/GenBank/DDBJ databases">
        <title>The complete genome sequence of Saccharopolyspora sp. E2A.</title>
        <authorList>
            <person name="Zhang G."/>
        </authorList>
    </citation>
    <scope>NUCLEOTIDE SEQUENCE [LARGE SCALE GENOMIC DNA]</scope>
    <source>
        <strain evidence="3">E2A</strain>
    </source>
</reference>
<dbReference type="EMBL" id="CP045929">
    <property type="protein sequence ID" value="QGK68980.1"/>
    <property type="molecule type" value="Genomic_DNA"/>
</dbReference>
<dbReference type="InterPro" id="IPR009839">
    <property type="entry name" value="SseB_N"/>
</dbReference>
<evidence type="ECO:0000313" key="2">
    <source>
        <dbReference type="EMBL" id="QGK68980.1"/>
    </source>
</evidence>